<keyword evidence="6" id="KW-1185">Reference proteome</keyword>
<dbReference type="Pfam" id="PF06445">
    <property type="entry name" value="GyrI-like"/>
    <property type="match status" value="1"/>
</dbReference>
<feature type="domain" description="HTH araC/xylS-type" evidence="4">
    <location>
        <begin position="17"/>
        <end position="115"/>
    </location>
</feature>
<dbReference type="InterPro" id="IPR029442">
    <property type="entry name" value="GyrI-like"/>
</dbReference>
<dbReference type="Pfam" id="PF12833">
    <property type="entry name" value="HTH_18"/>
    <property type="match status" value="1"/>
</dbReference>
<dbReference type="InterPro" id="IPR020449">
    <property type="entry name" value="Tscrpt_reg_AraC-type_HTH"/>
</dbReference>
<dbReference type="SUPFAM" id="SSF46689">
    <property type="entry name" value="Homeodomain-like"/>
    <property type="match status" value="2"/>
</dbReference>
<evidence type="ECO:0000313" key="6">
    <source>
        <dbReference type="Proteomes" id="UP000245137"/>
    </source>
</evidence>
<dbReference type="AlphaFoldDB" id="A0A2U1SMM4"/>
<dbReference type="GO" id="GO:0003700">
    <property type="term" value="F:DNA-binding transcription factor activity"/>
    <property type="evidence" value="ECO:0007669"/>
    <property type="project" value="InterPro"/>
</dbReference>
<proteinExistence type="predicted"/>
<evidence type="ECO:0000259" key="4">
    <source>
        <dbReference type="PROSITE" id="PS01124"/>
    </source>
</evidence>
<dbReference type="Gene3D" id="3.20.80.10">
    <property type="entry name" value="Regulatory factor, effector binding domain"/>
    <property type="match status" value="1"/>
</dbReference>
<dbReference type="Gene3D" id="1.10.10.60">
    <property type="entry name" value="Homeodomain-like"/>
    <property type="match status" value="2"/>
</dbReference>
<dbReference type="EMBL" id="PUIV01000034">
    <property type="protein sequence ID" value="PWB92863.1"/>
    <property type="molecule type" value="Genomic_DNA"/>
</dbReference>
<keyword evidence="3" id="KW-0804">Transcription</keyword>
<dbReference type="SMART" id="SM00342">
    <property type="entry name" value="HTH_ARAC"/>
    <property type="match status" value="1"/>
</dbReference>
<evidence type="ECO:0000256" key="2">
    <source>
        <dbReference type="ARBA" id="ARBA00023125"/>
    </source>
</evidence>
<dbReference type="GO" id="GO:0043565">
    <property type="term" value="F:sequence-specific DNA binding"/>
    <property type="evidence" value="ECO:0007669"/>
    <property type="project" value="InterPro"/>
</dbReference>
<keyword evidence="2" id="KW-0238">DNA-binding</keyword>
<dbReference type="InterPro" id="IPR018060">
    <property type="entry name" value="HTH_AraC"/>
</dbReference>
<dbReference type="InterPro" id="IPR009057">
    <property type="entry name" value="Homeodomain-like_sf"/>
</dbReference>
<reference evidence="5 6" key="1">
    <citation type="journal article" date="2018" name="Appl. Microbiol. Biotechnol.">
        <title>Co-cultivation of the strictly anaerobic methanogen Methanosarcina barkeri with aerobic methanotrophs in an oxygen-limited membrane bioreactor.</title>
        <authorList>
            <person name="In 't Zandt M.H."/>
            <person name="van den Bosch T.J.M."/>
            <person name="Rijkers R."/>
            <person name="van Kessel M.A.H.J."/>
            <person name="Jetten M.S.M."/>
            <person name="Welte C.U."/>
        </authorList>
    </citation>
    <scope>NUCLEOTIDE SEQUENCE [LARGE SCALE GENOMIC DNA]</scope>
    <source>
        <strain evidence="5 6">DSM 17706</strain>
    </source>
</reference>
<evidence type="ECO:0000256" key="1">
    <source>
        <dbReference type="ARBA" id="ARBA00023015"/>
    </source>
</evidence>
<comment type="caution">
    <text evidence="5">The sequence shown here is derived from an EMBL/GenBank/DDBJ whole genome shotgun (WGS) entry which is preliminary data.</text>
</comment>
<dbReference type="SMART" id="SM00871">
    <property type="entry name" value="AraC_E_bind"/>
    <property type="match status" value="1"/>
</dbReference>
<dbReference type="PROSITE" id="PS01124">
    <property type="entry name" value="HTH_ARAC_FAMILY_2"/>
    <property type="match status" value="1"/>
</dbReference>
<dbReference type="SUPFAM" id="SSF55136">
    <property type="entry name" value="Probable bacterial effector-binding domain"/>
    <property type="match status" value="1"/>
</dbReference>
<name>A0A2U1SMM4_METSR</name>
<gene>
    <name evidence="5" type="ORF">C5689_16025</name>
</gene>
<evidence type="ECO:0000313" key="5">
    <source>
        <dbReference type="EMBL" id="PWB92863.1"/>
    </source>
</evidence>
<accession>A0A2U1SMM4</accession>
<dbReference type="InterPro" id="IPR011256">
    <property type="entry name" value="Reg_factor_effector_dom_sf"/>
</dbReference>
<dbReference type="InterPro" id="IPR010499">
    <property type="entry name" value="AraC_E-bd"/>
</dbReference>
<sequence>MKSMKQTTRNDYARRIARVTEAIFRDPARARSLEDWAALANFSPFHFHRIYRAMQGESLADTIRRARLTLAARALAMSARSVTDIALEAGYENAQSFARAFRGFVAVSPTQFRATHRAAADFTLPSPVVVTRKDAAMNVEIVELAPIRAHLLEHKGPVASIPETWAGLWRWHMQAGLAGRALYPIGVCYGDPEEDCGFRYCAGLAFPDGVAASGEVTIADIVGGRYASYRHVGPYSGIGAAFQKLYGEWLPTSGHEPDDRPALEIYRNTPYDAPPEGLITDLLIPVK</sequence>
<dbReference type="PRINTS" id="PR00032">
    <property type="entry name" value="HTHARAC"/>
</dbReference>
<dbReference type="InterPro" id="IPR050908">
    <property type="entry name" value="SmbC-like"/>
</dbReference>
<keyword evidence="1" id="KW-0805">Transcription regulation</keyword>
<dbReference type="PANTHER" id="PTHR40055:SF1">
    <property type="entry name" value="TRANSCRIPTIONAL REGULATOR YGIV-RELATED"/>
    <property type="match status" value="1"/>
</dbReference>
<organism evidence="5 6">
    <name type="scientific">Methylosinus sporium</name>
    <dbReference type="NCBI Taxonomy" id="428"/>
    <lineage>
        <taxon>Bacteria</taxon>
        <taxon>Pseudomonadati</taxon>
        <taxon>Pseudomonadota</taxon>
        <taxon>Alphaproteobacteria</taxon>
        <taxon>Hyphomicrobiales</taxon>
        <taxon>Methylocystaceae</taxon>
        <taxon>Methylosinus</taxon>
    </lineage>
</organism>
<protein>
    <submittedName>
        <fullName evidence="5">AraC family transcriptional regulator</fullName>
    </submittedName>
</protein>
<dbReference type="PANTHER" id="PTHR40055">
    <property type="entry name" value="TRANSCRIPTIONAL REGULATOR YGIV-RELATED"/>
    <property type="match status" value="1"/>
</dbReference>
<evidence type="ECO:0000256" key="3">
    <source>
        <dbReference type="ARBA" id="ARBA00023163"/>
    </source>
</evidence>
<dbReference type="Proteomes" id="UP000245137">
    <property type="component" value="Unassembled WGS sequence"/>
</dbReference>